<dbReference type="GO" id="GO:0016020">
    <property type="term" value="C:membrane"/>
    <property type="evidence" value="ECO:0007669"/>
    <property type="project" value="InterPro"/>
</dbReference>
<feature type="transmembrane region" description="Helical" evidence="1">
    <location>
        <begin position="268"/>
        <end position="288"/>
    </location>
</feature>
<dbReference type="Pfam" id="PF00892">
    <property type="entry name" value="EamA"/>
    <property type="match status" value="1"/>
</dbReference>
<feature type="transmembrane region" description="Helical" evidence="1">
    <location>
        <begin position="195"/>
        <end position="215"/>
    </location>
</feature>
<keyword evidence="1" id="KW-1133">Transmembrane helix</keyword>
<feature type="transmembrane region" description="Helical" evidence="1">
    <location>
        <begin position="236"/>
        <end position="256"/>
    </location>
</feature>
<evidence type="ECO:0000256" key="1">
    <source>
        <dbReference type="SAM" id="Phobius"/>
    </source>
</evidence>
<evidence type="ECO:0000313" key="3">
    <source>
        <dbReference type="EMBL" id="OIQ96699.1"/>
    </source>
</evidence>
<organism evidence="3">
    <name type="scientific">mine drainage metagenome</name>
    <dbReference type="NCBI Taxonomy" id="410659"/>
    <lineage>
        <taxon>unclassified sequences</taxon>
        <taxon>metagenomes</taxon>
        <taxon>ecological metagenomes</taxon>
    </lineage>
</organism>
<dbReference type="PANTHER" id="PTHR22911">
    <property type="entry name" value="ACYL-MALONYL CONDENSING ENZYME-RELATED"/>
    <property type="match status" value="1"/>
</dbReference>
<protein>
    <submittedName>
        <fullName evidence="3">EamA-like transporter family protein</fullName>
    </submittedName>
</protein>
<dbReference type="SUPFAM" id="SSF103481">
    <property type="entry name" value="Multidrug resistance efflux transporter EmrE"/>
    <property type="match status" value="2"/>
</dbReference>
<feature type="transmembrane region" description="Helical" evidence="1">
    <location>
        <begin position="323"/>
        <end position="341"/>
    </location>
</feature>
<dbReference type="InterPro" id="IPR037185">
    <property type="entry name" value="EmrE-like"/>
</dbReference>
<feature type="transmembrane region" description="Helical" evidence="1">
    <location>
        <begin position="300"/>
        <end position="317"/>
    </location>
</feature>
<gene>
    <name evidence="3" type="ORF">GALL_212870</name>
</gene>
<dbReference type="EMBL" id="MLJW01000144">
    <property type="protein sequence ID" value="OIQ96699.1"/>
    <property type="molecule type" value="Genomic_DNA"/>
</dbReference>
<keyword evidence="1" id="KW-0812">Transmembrane</keyword>
<evidence type="ECO:0000259" key="2">
    <source>
        <dbReference type="Pfam" id="PF00892"/>
    </source>
</evidence>
<keyword evidence="1" id="KW-0472">Membrane</keyword>
<comment type="caution">
    <text evidence="3">The sequence shown here is derived from an EMBL/GenBank/DDBJ whole genome shotgun (WGS) entry which is preliminary data.</text>
</comment>
<dbReference type="PANTHER" id="PTHR22911:SF137">
    <property type="entry name" value="SOLUTE CARRIER FAMILY 35 MEMBER G2-RELATED"/>
    <property type="match status" value="1"/>
</dbReference>
<dbReference type="AlphaFoldDB" id="A0A1J5S4L6"/>
<feature type="transmembrane region" description="Helical" evidence="1">
    <location>
        <begin position="109"/>
        <end position="129"/>
    </location>
</feature>
<feature type="transmembrane region" description="Helical" evidence="1">
    <location>
        <begin position="135"/>
        <end position="156"/>
    </location>
</feature>
<feature type="transmembrane region" description="Helical" evidence="1">
    <location>
        <begin position="69"/>
        <end position="89"/>
    </location>
</feature>
<reference evidence="3" key="1">
    <citation type="submission" date="2016-10" db="EMBL/GenBank/DDBJ databases">
        <title>Sequence of Gallionella enrichment culture.</title>
        <authorList>
            <person name="Poehlein A."/>
            <person name="Muehling M."/>
            <person name="Daniel R."/>
        </authorList>
    </citation>
    <scope>NUCLEOTIDE SEQUENCE</scope>
</reference>
<accession>A0A1J5S4L6</accession>
<name>A0A1J5S4L6_9ZZZZ</name>
<sequence>MAGYTTSRITLAQALQNHYARNQRWGFMWALWTAILWGAWYVPGTALWFEHPYVDIPVDQQSTRLAATAVMTWIHAITVFFFLLLWNTVLGKVKDYGRTMVRFRKISKWYALASLCGGPMAIFGSYMAMGFIGPVFAAISSLFYPVIGAVIARLWYKEKISKRAAIGMCIIIFGGMVIYGPSLFGEMDASNPNAWLGYVGGIMSAIGWGSEGAVAGRAMDVSDPDVGIHCRFSFEILFWGLLILPALAIFSDLPIKNLIMDTVTHGKAMLWIVLAAACHAYCYTAFYKSFSLIGVGRGEAIGNLYAVFALIFIAAFTLQLPQWYFIVGLVLTVFGSFVMFSETAESVAQLRDNADTNNNPAKKLL</sequence>
<feature type="transmembrane region" description="Helical" evidence="1">
    <location>
        <begin position="27"/>
        <end position="49"/>
    </location>
</feature>
<feature type="domain" description="EamA" evidence="2">
    <location>
        <begin position="196"/>
        <end position="340"/>
    </location>
</feature>
<dbReference type="InterPro" id="IPR000620">
    <property type="entry name" value="EamA_dom"/>
</dbReference>
<feature type="transmembrane region" description="Helical" evidence="1">
    <location>
        <begin position="163"/>
        <end position="183"/>
    </location>
</feature>
<proteinExistence type="predicted"/>